<organism evidence="7">
    <name type="scientific">mine drainage metagenome</name>
    <dbReference type="NCBI Taxonomy" id="410659"/>
    <lineage>
        <taxon>unclassified sequences</taxon>
        <taxon>metagenomes</taxon>
        <taxon>ecological metagenomes</taxon>
    </lineage>
</organism>
<dbReference type="GO" id="GO:0005886">
    <property type="term" value="C:plasma membrane"/>
    <property type="evidence" value="ECO:0007669"/>
    <property type="project" value="UniProtKB-SubCell"/>
</dbReference>
<keyword evidence="4 6" id="KW-1133">Transmembrane helix</keyword>
<evidence type="ECO:0000256" key="3">
    <source>
        <dbReference type="ARBA" id="ARBA00022692"/>
    </source>
</evidence>
<feature type="transmembrane region" description="Helical" evidence="6">
    <location>
        <begin position="262"/>
        <end position="288"/>
    </location>
</feature>
<feature type="transmembrane region" description="Helical" evidence="6">
    <location>
        <begin position="101"/>
        <end position="121"/>
    </location>
</feature>
<dbReference type="InterPro" id="IPR043428">
    <property type="entry name" value="LivM-like"/>
</dbReference>
<feature type="transmembrane region" description="Helical" evidence="6">
    <location>
        <begin position="227"/>
        <end position="250"/>
    </location>
</feature>
<feature type="transmembrane region" description="Helical" evidence="6">
    <location>
        <begin position="308"/>
        <end position="334"/>
    </location>
</feature>
<dbReference type="CDD" id="cd06581">
    <property type="entry name" value="TM_PBP1_LivM_like"/>
    <property type="match status" value="1"/>
</dbReference>
<dbReference type="AlphaFoldDB" id="A0A1J5QA31"/>
<gene>
    <name evidence="7" type="ORF">GALL_439930</name>
</gene>
<comment type="subcellular location">
    <subcellularLocation>
        <location evidence="1">Cell membrane</location>
        <topology evidence="1">Multi-pass membrane protein</topology>
    </subcellularLocation>
</comment>
<evidence type="ECO:0000256" key="4">
    <source>
        <dbReference type="ARBA" id="ARBA00022989"/>
    </source>
</evidence>
<evidence type="ECO:0000256" key="5">
    <source>
        <dbReference type="ARBA" id="ARBA00023136"/>
    </source>
</evidence>
<feature type="transmembrane region" description="Helical" evidence="6">
    <location>
        <begin position="21"/>
        <end position="41"/>
    </location>
</feature>
<proteinExistence type="predicted"/>
<dbReference type="Pfam" id="PF02653">
    <property type="entry name" value="BPD_transp_2"/>
    <property type="match status" value="1"/>
</dbReference>
<feature type="transmembrane region" description="Helical" evidence="6">
    <location>
        <begin position="75"/>
        <end position="95"/>
    </location>
</feature>
<keyword evidence="3 6" id="KW-0812">Transmembrane</keyword>
<comment type="caution">
    <text evidence="7">The sequence shown here is derived from an EMBL/GenBank/DDBJ whole genome shotgun (WGS) entry which is preliminary data.</text>
</comment>
<keyword evidence="2" id="KW-1003">Cell membrane</keyword>
<evidence type="ECO:0000256" key="2">
    <source>
        <dbReference type="ARBA" id="ARBA00022475"/>
    </source>
</evidence>
<accession>A0A1J5QA31</accession>
<dbReference type="InterPro" id="IPR001851">
    <property type="entry name" value="ABC_transp_permease"/>
</dbReference>
<keyword evidence="5 6" id="KW-0472">Membrane</keyword>
<evidence type="ECO:0000313" key="7">
    <source>
        <dbReference type="EMBL" id="OIQ74355.1"/>
    </source>
</evidence>
<dbReference type="PANTHER" id="PTHR30482:SF10">
    <property type="entry name" value="HIGH-AFFINITY BRANCHED-CHAIN AMINO ACID TRANSPORT PROTEIN BRAE"/>
    <property type="match status" value="1"/>
</dbReference>
<dbReference type="EMBL" id="MLJW01002536">
    <property type="protein sequence ID" value="OIQ74355.1"/>
    <property type="molecule type" value="Genomic_DNA"/>
</dbReference>
<reference evidence="7" key="1">
    <citation type="submission" date="2016-10" db="EMBL/GenBank/DDBJ databases">
        <title>Sequence of Gallionella enrichment culture.</title>
        <authorList>
            <person name="Poehlein A."/>
            <person name="Muehling M."/>
            <person name="Daniel R."/>
        </authorList>
    </citation>
    <scope>NUCLEOTIDE SEQUENCE</scope>
</reference>
<evidence type="ECO:0000256" key="1">
    <source>
        <dbReference type="ARBA" id="ARBA00004651"/>
    </source>
</evidence>
<feature type="transmembrane region" description="Helical" evidence="6">
    <location>
        <begin position="178"/>
        <end position="196"/>
    </location>
</feature>
<dbReference type="PANTHER" id="PTHR30482">
    <property type="entry name" value="HIGH-AFFINITY BRANCHED-CHAIN AMINO ACID TRANSPORT SYSTEM PERMEASE"/>
    <property type="match status" value="1"/>
</dbReference>
<sequence length="343" mass="36591">MTTSINVLAKANNTRSRSQSLASLLGGYTGLLLLACAPLALMWNDPYWINILAYAYLFGALAAAWNIIGGFGGQFSLGHGVFFAIGAYTVARLYLDLGLTPWLGIFPAAALATLVAVLISWPTFRLRGPFFAIATMAINEACFALANYSDRLTGGPRGILVPFRAGFSNMIFAERWKYALLTFGFMTIVVLITVFLRRSRLGHYLLAVREDEEAARAAGIDVLKVKLLGMALSAALTGAGGGIFAMYVRVLDPPTLFSLPDIGVKFALISLIGGIGTIMGPVVGALLIVPPENFLRGALGGEIPGGHLIVLGIILVGASLFLKRGLVGAFTGTLRRIRDRRQP</sequence>
<name>A0A1J5QA31_9ZZZZ</name>
<feature type="transmembrane region" description="Helical" evidence="6">
    <location>
        <begin position="47"/>
        <end position="68"/>
    </location>
</feature>
<dbReference type="GO" id="GO:0015658">
    <property type="term" value="F:branched-chain amino acid transmembrane transporter activity"/>
    <property type="evidence" value="ECO:0007669"/>
    <property type="project" value="InterPro"/>
</dbReference>
<protein>
    <submittedName>
        <fullName evidence="7">Leucine/isoleucine/valine transporter permease subunit</fullName>
    </submittedName>
</protein>
<evidence type="ECO:0000256" key="6">
    <source>
        <dbReference type="SAM" id="Phobius"/>
    </source>
</evidence>